<dbReference type="Gene3D" id="1.10.287.470">
    <property type="entry name" value="Helix hairpin bin"/>
    <property type="match status" value="1"/>
</dbReference>
<dbReference type="RefSeq" id="WP_107891653.1">
    <property type="nucleotide sequence ID" value="NZ_NHSI01000058.1"/>
</dbReference>
<dbReference type="GO" id="GO:1990281">
    <property type="term" value="C:efflux pump complex"/>
    <property type="evidence" value="ECO:0007669"/>
    <property type="project" value="TreeGrafter"/>
</dbReference>
<feature type="chain" id="PRO_5015673075" evidence="3">
    <location>
        <begin position="19"/>
        <end position="322"/>
    </location>
</feature>
<sequence length="322" mass="34756">MRYLVFLLVALATLPLRAAELTLTPTEIQEWKAVYGEIETRDRVPARARLGGTIVALDVTEGDRVAAGQILARVQDEKLSFRLRAVDAQIESLNTQIETARTDLSRGESLRERGVVTVQRLDQLRTQVDILEGRIESTRAERRVIEQQVAEGDVLAPETGVVLSVPVSRGSVVTPGEVLADIGGGGAYVRLAVPERHATTLTEGGRIAFGPGSGLEAHEGRLAKVYPRIEGGRVLADIEVPGLEARFVGRRVPVRLPVGMRPALLVPQTALTRTGGLDFVTVTSPDGPVRRTVVPGQEIARDGTVWREILTGLRAGDTVVLP</sequence>
<dbReference type="SUPFAM" id="SSF111369">
    <property type="entry name" value="HlyD-like secretion proteins"/>
    <property type="match status" value="1"/>
</dbReference>
<evidence type="ECO:0000259" key="4">
    <source>
        <dbReference type="Pfam" id="PF25917"/>
    </source>
</evidence>
<protein>
    <submittedName>
        <fullName evidence="5">RND family efflux transporter MFP subunit</fullName>
    </submittedName>
</protein>
<evidence type="ECO:0000256" key="1">
    <source>
        <dbReference type="ARBA" id="ARBA00009477"/>
    </source>
</evidence>
<evidence type="ECO:0000256" key="2">
    <source>
        <dbReference type="SAM" id="Coils"/>
    </source>
</evidence>
<dbReference type="Gene3D" id="2.40.50.100">
    <property type="match status" value="1"/>
</dbReference>
<organism evidence="5 6">
    <name type="scientific">Rhodovulum imhoffii</name>
    <dbReference type="NCBI Taxonomy" id="365340"/>
    <lineage>
        <taxon>Bacteria</taxon>
        <taxon>Pseudomonadati</taxon>
        <taxon>Pseudomonadota</taxon>
        <taxon>Alphaproteobacteria</taxon>
        <taxon>Rhodobacterales</taxon>
        <taxon>Paracoccaceae</taxon>
        <taxon>Rhodovulum</taxon>
    </lineage>
</organism>
<dbReference type="NCBIfam" id="TIGR01730">
    <property type="entry name" value="RND_mfp"/>
    <property type="match status" value="1"/>
</dbReference>
<keyword evidence="3" id="KW-0732">Signal</keyword>
<proteinExistence type="inferred from homology"/>
<dbReference type="AlphaFoldDB" id="A0A2T5BSS3"/>
<dbReference type="InterPro" id="IPR006143">
    <property type="entry name" value="RND_pump_MFP"/>
</dbReference>
<feature type="signal peptide" evidence="3">
    <location>
        <begin position="1"/>
        <end position="18"/>
    </location>
</feature>
<comment type="caution">
    <text evidence="5">The sequence shown here is derived from an EMBL/GenBank/DDBJ whole genome shotgun (WGS) entry which is preliminary data.</text>
</comment>
<dbReference type="Gene3D" id="2.40.420.20">
    <property type="match status" value="1"/>
</dbReference>
<evidence type="ECO:0000256" key="3">
    <source>
        <dbReference type="SAM" id="SignalP"/>
    </source>
</evidence>
<accession>A0A2T5BSS3</accession>
<gene>
    <name evidence="5" type="ORF">C8N32_1067</name>
</gene>
<dbReference type="EMBL" id="QAAA01000006">
    <property type="protein sequence ID" value="PTN02436.1"/>
    <property type="molecule type" value="Genomic_DNA"/>
</dbReference>
<keyword evidence="6" id="KW-1185">Reference proteome</keyword>
<reference evidence="5 6" key="1">
    <citation type="submission" date="2018-04" db="EMBL/GenBank/DDBJ databases">
        <title>Genomic Encyclopedia of Archaeal and Bacterial Type Strains, Phase II (KMG-II): from individual species to whole genera.</title>
        <authorList>
            <person name="Goeker M."/>
        </authorList>
    </citation>
    <scope>NUCLEOTIDE SEQUENCE [LARGE SCALE GENOMIC DNA]</scope>
    <source>
        <strain evidence="5 6">DSM 18064</strain>
    </source>
</reference>
<keyword evidence="2" id="KW-0175">Coiled coil</keyword>
<dbReference type="OrthoDB" id="7914255at2"/>
<feature type="domain" description="Multidrug resistance protein MdtA-like barrel-sandwich hybrid" evidence="4">
    <location>
        <begin position="44"/>
        <end position="177"/>
    </location>
</feature>
<dbReference type="InterPro" id="IPR058625">
    <property type="entry name" value="MdtA-like_BSH"/>
</dbReference>
<comment type="similarity">
    <text evidence="1">Belongs to the membrane fusion protein (MFP) (TC 8.A.1) family.</text>
</comment>
<dbReference type="PANTHER" id="PTHR30469:SF15">
    <property type="entry name" value="HLYD FAMILY OF SECRETION PROTEINS"/>
    <property type="match status" value="1"/>
</dbReference>
<dbReference type="PANTHER" id="PTHR30469">
    <property type="entry name" value="MULTIDRUG RESISTANCE PROTEIN MDTA"/>
    <property type="match status" value="1"/>
</dbReference>
<dbReference type="GO" id="GO:0015562">
    <property type="term" value="F:efflux transmembrane transporter activity"/>
    <property type="evidence" value="ECO:0007669"/>
    <property type="project" value="TreeGrafter"/>
</dbReference>
<dbReference type="Proteomes" id="UP000243859">
    <property type="component" value="Unassembled WGS sequence"/>
</dbReference>
<name>A0A2T5BSS3_9RHOB</name>
<evidence type="ECO:0000313" key="5">
    <source>
        <dbReference type="EMBL" id="PTN02436.1"/>
    </source>
</evidence>
<evidence type="ECO:0000313" key="6">
    <source>
        <dbReference type="Proteomes" id="UP000243859"/>
    </source>
</evidence>
<dbReference type="Pfam" id="PF25917">
    <property type="entry name" value="BSH_RND"/>
    <property type="match status" value="1"/>
</dbReference>
<feature type="coiled-coil region" evidence="2">
    <location>
        <begin position="83"/>
        <end position="148"/>
    </location>
</feature>